<accession>A0ABY6LQY3</accession>
<evidence type="ECO:0000313" key="14">
    <source>
        <dbReference type="EMBL" id="UYV83496.1"/>
    </source>
</evidence>
<evidence type="ECO:0000256" key="9">
    <source>
        <dbReference type="ARBA" id="ARBA00023002"/>
    </source>
</evidence>
<dbReference type="PANTHER" id="PTHR24292">
    <property type="entry name" value="CYTOCHROME P450"/>
    <property type="match status" value="1"/>
</dbReference>
<keyword evidence="12" id="KW-0472">Membrane</keyword>
<gene>
    <name evidence="14" type="ORF">LAZ67_23001231</name>
</gene>
<evidence type="ECO:0000256" key="13">
    <source>
        <dbReference type="RuleBase" id="RU000461"/>
    </source>
</evidence>
<comment type="cofactor">
    <cofactor evidence="1">
        <name>heme</name>
        <dbReference type="ChEBI" id="CHEBI:30413"/>
    </cofactor>
</comment>
<comment type="subcellular location">
    <subcellularLocation>
        <location evidence="3">Endoplasmic reticulum membrane</location>
        <topology evidence="3">Peripheral membrane protein</topology>
    </subcellularLocation>
    <subcellularLocation>
        <location evidence="2">Microsome membrane</location>
        <topology evidence="2">Peripheral membrane protein</topology>
    </subcellularLocation>
</comment>
<evidence type="ECO:0000256" key="12">
    <source>
        <dbReference type="ARBA" id="ARBA00023136"/>
    </source>
</evidence>
<keyword evidence="6 13" id="KW-0479">Metal-binding</keyword>
<evidence type="ECO:0000256" key="11">
    <source>
        <dbReference type="ARBA" id="ARBA00023033"/>
    </source>
</evidence>
<reference evidence="14 15" key="1">
    <citation type="submission" date="2022-03" db="EMBL/GenBank/DDBJ databases">
        <title>A chromosomal length assembly of Cordylochernes scorpioides.</title>
        <authorList>
            <person name="Zeh D."/>
            <person name="Zeh J."/>
        </authorList>
    </citation>
    <scope>NUCLEOTIDE SEQUENCE [LARGE SCALE GENOMIC DNA]</scope>
    <source>
        <strain evidence="14">IN4F17</strain>
        <tissue evidence="14">Whole Body</tissue>
    </source>
</reference>
<dbReference type="InterPro" id="IPR036396">
    <property type="entry name" value="Cyt_P450_sf"/>
</dbReference>
<dbReference type="PRINTS" id="PR00385">
    <property type="entry name" value="P450"/>
</dbReference>
<dbReference type="InterPro" id="IPR017972">
    <property type="entry name" value="Cyt_P450_CS"/>
</dbReference>
<evidence type="ECO:0000313" key="15">
    <source>
        <dbReference type="Proteomes" id="UP001235939"/>
    </source>
</evidence>
<dbReference type="Proteomes" id="UP001235939">
    <property type="component" value="Chromosome 23"/>
</dbReference>
<dbReference type="PANTHER" id="PTHR24292:SF54">
    <property type="entry name" value="CYP9F3-RELATED"/>
    <property type="match status" value="1"/>
</dbReference>
<dbReference type="PROSITE" id="PS00086">
    <property type="entry name" value="CYTOCHROME_P450"/>
    <property type="match status" value="1"/>
</dbReference>
<evidence type="ECO:0000256" key="5">
    <source>
        <dbReference type="ARBA" id="ARBA00022617"/>
    </source>
</evidence>
<dbReference type="PRINTS" id="PR00463">
    <property type="entry name" value="EP450I"/>
</dbReference>
<evidence type="ECO:0000256" key="4">
    <source>
        <dbReference type="ARBA" id="ARBA00010617"/>
    </source>
</evidence>
<evidence type="ECO:0000256" key="3">
    <source>
        <dbReference type="ARBA" id="ARBA00004406"/>
    </source>
</evidence>
<dbReference type="InterPro" id="IPR050476">
    <property type="entry name" value="Insect_CytP450_Detox"/>
</dbReference>
<name>A0ABY6LQY3_9ARAC</name>
<dbReference type="InterPro" id="IPR001128">
    <property type="entry name" value="Cyt_P450"/>
</dbReference>
<dbReference type="Pfam" id="PF00067">
    <property type="entry name" value="p450"/>
    <property type="match status" value="1"/>
</dbReference>
<evidence type="ECO:0000256" key="2">
    <source>
        <dbReference type="ARBA" id="ARBA00004174"/>
    </source>
</evidence>
<keyword evidence="11 13" id="KW-0503">Monooxygenase</keyword>
<sequence>MFAQCVTFFTVGFDTTASTITCALHLLARHPECQDKLFQEIQEALKNTGGEITYDMFKSMPYLEAVICESLRMYPALPLISREVAEDFRFGDTGLQLKKGMEVNIPLIGIHYDSEYYPEPYKFKPERFLPENKDSITPFTYMPFGLGPRSCVALRFAQMEAKAAIVNLLREFRFTKSTRTTVSLIWFYII</sequence>
<dbReference type="EMBL" id="CP092885">
    <property type="protein sequence ID" value="UYV83496.1"/>
    <property type="molecule type" value="Genomic_DNA"/>
</dbReference>
<organism evidence="14 15">
    <name type="scientific">Cordylochernes scorpioides</name>
    <dbReference type="NCBI Taxonomy" id="51811"/>
    <lineage>
        <taxon>Eukaryota</taxon>
        <taxon>Metazoa</taxon>
        <taxon>Ecdysozoa</taxon>
        <taxon>Arthropoda</taxon>
        <taxon>Chelicerata</taxon>
        <taxon>Arachnida</taxon>
        <taxon>Pseudoscorpiones</taxon>
        <taxon>Cheliferoidea</taxon>
        <taxon>Chernetidae</taxon>
        <taxon>Cordylochernes</taxon>
    </lineage>
</organism>
<keyword evidence="9 13" id="KW-0560">Oxidoreductase</keyword>
<evidence type="ECO:0000256" key="1">
    <source>
        <dbReference type="ARBA" id="ARBA00001971"/>
    </source>
</evidence>
<evidence type="ECO:0000256" key="8">
    <source>
        <dbReference type="ARBA" id="ARBA00022848"/>
    </source>
</evidence>
<comment type="similarity">
    <text evidence="4 13">Belongs to the cytochrome P450 family.</text>
</comment>
<evidence type="ECO:0000256" key="6">
    <source>
        <dbReference type="ARBA" id="ARBA00022723"/>
    </source>
</evidence>
<evidence type="ECO:0000256" key="7">
    <source>
        <dbReference type="ARBA" id="ARBA00022824"/>
    </source>
</evidence>
<keyword evidence="7" id="KW-0256">Endoplasmic reticulum</keyword>
<keyword evidence="8" id="KW-0492">Microsome</keyword>
<evidence type="ECO:0000256" key="10">
    <source>
        <dbReference type="ARBA" id="ARBA00023004"/>
    </source>
</evidence>
<protein>
    <submittedName>
        <fullName evidence="14">Cyp6a9</fullName>
    </submittedName>
</protein>
<dbReference type="Gene3D" id="1.10.630.10">
    <property type="entry name" value="Cytochrome P450"/>
    <property type="match status" value="1"/>
</dbReference>
<dbReference type="SUPFAM" id="SSF48264">
    <property type="entry name" value="Cytochrome P450"/>
    <property type="match status" value="1"/>
</dbReference>
<keyword evidence="5 13" id="KW-0349">Heme</keyword>
<proteinExistence type="inferred from homology"/>
<keyword evidence="10 13" id="KW-0408">Iron</keyword>
<keyword evidence="15" id="KW-1185">Reference proteome</keyword>
<dbReference type="InterPro" id="IPR002401">
    <property type="entry name" value="Cyt_P450_E_grp-I"/>
</dbReference>